<feature type="transmembrane region" description="Helical" evidence="1">
    <location>
        <begin position="77"/>
        <end position="99"/>
    </location>
</feature>
<dbReference type="Proteomes" id="UP000705379">
    <property type="component" value="Unassembled WGS sequence"/>
</dbReference>
<accession>A0A944CGL2</accession>
<reference evidence="2" key="1">
    <citation type="submission" date="2018-08" db="EMBL/GenBank/DDBJ databases">
        <authorList>
            <person name="Jin W."/>
            <person name="Wang H."/>
            <person name="Yang Y."/>
            <person name="Li M."/>
            <person name="Liu J."/>
        </authorList>
    </citation>
    <scope>NUCLEOTIDE SEQUENCE</scope>
    <source>
        <strain evidence="2">AESS21</strain>
    </source>
</reference>
<organism evidence="2 3">
    <name type="scientific">Roseibium polysiphoniae</name>
    <dbReference type="NCBI Taxonomy" id="2571221"/>
    <lineage>
        <taxon>Bacteria</taxon>
        <taxon>Pseudomonadati</taxon>
        <taxon>Pseudomonadota</taxon>
        <taxon>Alphaproteobacteria</taxon>
        <taxon>Hyphomicrobiales</taxon>
        <taxon>Stappiaceae</taxon>
        <taxon>Roseibium</taxon>
    </lineage>
</organism>
<feature type="transmembrane region" description="Helical" evidence="1">
    <location>
        <begin position="44"/>
        <end position="65"/>
    </location>
</feature>
<dbReference type="AlphaFoldDB" id="A0A944CGL2"/>
<name>A0A944CGL2_9HYPH</name>
<sequence>MPRHILTVLAFILVTFAVQGLSHFVINVDHYASIGHLRAEPIMPLGFATMTIQGLILSVAMSRLWPEGASIKNGMLVAAFFGLFLASYMVLTEAAKYAVPSIPTWMAIEAAAVTTQFGIFGVVLRFIYRKRTSA</sequence>
<protein>
    <submittedName>
        <fullName evidence="2">Uncharacterized protein</fullName>
    </submittedName>
</protein>
<keyword evidence="1" id="KW-0812">Transmembrane</keyword>
<dbReference type="EMBL" id="QTKU01000005">
    <property type="protein sequence ID" value="MBS8262232.1"/>
    <property type="molecule type" value="Genomic_DNA"/>
</dbReference>
<proteinExistence type="predicted"/>
<keyword evidence="1" id="KW-1133">Transmembrane helix</keyword>
<dbReference type="RefSeq" id="WP_213217515.1">
    <property type="nucleotide sequence ID" value="NZ_QTKU01000005.1"/>
</dbReference>
<keyword evidence="1" id="KW-0472">Membrane</keyword>
<comment type="caution">
    <text evidence="2">The sequence shown here is derived from an EMBL/GenBank/DDBJ whole genome shotgun (WGS) entry which is preliminary data.</text>
</comment>
<reference evidence="2" key="2">
    <citation type="journal article" date="2021" name="Microorganisms">
        <title>Bacterial Dimethylsulfoniopropionate Biosynthesis in the East China Sea.</title>
        <authorList>
            <person name="Liu J."/>
            <person name="Zhang Y."/>
            <person name="Liu J."/>
            <person name="Zhong H."/>
            <person name="Williams B.T."/>
            <person name="Zheng Y."/>
            <person name="Curson A.R.J."/>
            <person name="Sun C."/>
            <person name="Sun H."/>
            <person name="Song D."/>
            <person name="Wagner Mackenzie B."/>
            <person name="Bermejo Martinez A."/>
            <person name="Todd J.D."/>
            <person name="Zhang X.H."/>
        </authorList>
    </citation>
    <scope>NUCLEOTIDE SEQUENCE</scope>
    <source>
        <strain evidence="2">AESS21</strain>
    </source>
</reference>
<feature type="transmembrane region" description="Helical" evidence="1">
    <location>
        <begin position="105"/>
        <end position="128"/>
    </location>
</feature>
<evidence type="ECO:0000313" key="3">
    <source>
        <dbReference type="Proteomes" id="UP000705379"/>
    </source>
</evidence>
<evidence type="ECO:0000256" key="1">
    <source>
        <dbReference type="SAM" id="Phobius"/>
    </source>
</evidence>
<gene>
    <name evidence="2" type="ORF">DYI23_18535</name>
</gene>
<evidence type="ECO:0000313" key="2">
    <source>
        <dbReference type="EMBL" id="MBS8262232.1"/>
    </source>
</evidence>